<dbReference type="InterPro" id="IPR029028">
    <property type="entry name" value="Alpha/beta_knot_MTases"/>
</dbReference>
<dbReference type="GO" id="GO:0003723">
    <property type="term" value="F:RNA binding"/>
    <property type="evidence" value="ECO:0007669"/>
    <property type="project" value="InterPro"/>
</dbReference>
<comment type="similarity">
    <text evidence="1">Belongs to the class IV-like SAM-binding methyltransferase superfamily. RNA methyltransferase TrmH family.</text>
</comment>
<dbReference type="InterPro" id="IPR001537">
    <property type="entry name" value="SpoU_MeTrfase"/>
</dbReference>
<sequence length="321" mass="35066">MPEKRRPAPFGSARKSAPPKSDFKKPQPQPEPEIELSQSGFITSLENDKAKFVRLLLNKKERYASRHFLIEGVRLVKEALKAAIAPTFTLFEPDSLRKTESGRSLLFDLSEMVEQKKGAYPVTERIIAAASDTVTPQGVAAAIPFLTWEDEQFAAKKLHLILDGLQDPGNLGTVLRSAWASGNAAVWLTESSVDFYSPKAVRAGMGAHFHVPTRFDQKWADLVKQLKNLGIKQVLLAEGEISEGGESRASYRALPGVSLYEVDWNQPTAIIIGNEAHGPSADGWKAANSLLHIPMPGGAESLNASIAASLIIFEALRQQTN</sequence>
<dbReference type="EMBL" id="CP128399">
    <property type="protein sequence ID" value="WJW66658.1"/>
    <property type="molecule type" value="Genomic_DNA"/>
</dbReference>
<proteinExistence type="inferred from homology"/>
<feature type="domain" description="RNA 2-O ribose methyltransferase substrate binding" evidence="5">
    <location>
        <begin position="69"/>
        <end position="149"/>
    </location>
</feature>
<keyword evidence="2 6" id="KW-0489">Methyltransferase</keyword>
<name>A0A8T7M2P6_9CHLR</name>
<reference evidence="7" key="2">
    <citation type="journal article" date="2024" name="Nature">
        <title>Anoxygenic phototroph of the Chloroflexota uses a type I reaction centre.</title>
        <authorList>
            <person name="Tsuji J.M."/>
            <person name="Shaw N.A."/>
            <person name="Nagashima S."/>
            <person name="Venkiteswaran J.J."/>
            <person name="Schiff S.L."/>
            <person name="Watanabe T."/>
            <person name="Fukui M."/>
            <person name="Hanada S."/>
            <person name="Tank M."/>
            <person name="Neufeld J.D."/>
        </authorList>
    </citation>
    <scope>NUCLEOTIDE SEQUENCE</scope>
    <source>
        <strain evidence="7">L227-S17</strain>
    </source>
</reference>
<dbReference type="SMART" id="SM00967">
    <property type="entry name" value="SpoU_sub_bind"/>
    <property type="match status" value="1"/>
</dbReference>
<reference evidence="6 8" key="1">
    <citation type="submission" date="2020-06" db="EMBL/GenBank/DDBJ databases">
        <title>Anoxygenic phototrophic Chloroflexota member uses a Type I reaction center.</title>
        <authorList>
            <person name="Tsuji J.M."/>
            <person name="Shaw N.A."/>
            <person name="Nagashima S."/>
            <person name="Venkiteswaran J."/>
            <person name="Schiff S.L."/>
            <person name="Hanada S."/>
            <person name="Tank M."/>
            <person name="Neufeld J.D."/>
        </authorList>
    </citation>
    <scope>NUCLEOTIDE SEQUENCE [LARGE SCALE GENOMIC DNA]</scope>
    <source>
        <strain evidence="6">L227-S17</strain>
    </source>
</reference>
<dbReference type="EMBL" id="JACATZ010000001">
    <property type="protein sequence ID" value="NWJ44775.1"/>
    <property type="molecule type" value="Genomic_DNA"/>
</dbReference>
<dbReference type="SUPFAM" id="SSF55315">
    <property type="entry name" value="L30e-like"/>
    <property type="match status" value="1"/>
</dbReference>
<evidence type="ECO:0000256" key="3">
    <source>
        <dbReference type="ARBA" id="ARBA00022679"/>
    </source>
</evidence>
<dbReference type="GO" id="GO:0005737">
    <property type="term" value="C:cytoplasm"/>
    <property type="evidence" value="ECO:0007669"/>
    <property type="project" value="UniProtKB-ARBA"/>
</dbReference>
<dbReference type="InterPro" id="IPR051259">
    <property type="entry name" value="rRNA_Methyltransferase"/>
</dbReference>
<protein>
    <submittedName>
        <fullName evidence="6">RNA methyltransferase</fullName>
    </submittedName>
</protein>
<dbReference type="Pfam" id="PF22435">
    <property type="entry name" value="MRM3-like_sub_bind"/>
    <property type="match status" value="1"/>
</dbReference>
<dbReference type="GO" id="GO:0032259">
    <property type="term" value="P:methylation"/>
    <property type="evidence" value="ECO:0007669"/>
    <property type="project" value="UniProtKB-KW"/>
</dbReference>
<dbReference type="Pfam" id="PF00588">
    <property type="entry name" value="SpoU_methylase"/>
    <property type="match status" value="1"/>
</dbReference>
<organism evidence="6 8">
    <name type="scientific">Candidatus Chlorohelix allophototropha</name>
    <dbReference type="NCBI Taxonomy" id="3003348"/>
    <lineage>
        <taxon>Bacteria</taxon>
        <taxon>Bacillati</taxon>
        <taxon>Chloroflexota</taxon>
        <taxon>Chloroflexia</taxon>
        <taxon>Candidatus Chloroheliales</taxon>
        <taxon>Candidatus Chloroheliaceae</taxon>
        <taxon>Candidatus Chlorohelix</taxon>
    </lineage>
</organism>
<evidence type="ECO:0000313" key="9">
    <source>
        <dbReference type="Proteomes" id="UP001431572"/>
    </source>
</evidence>
<feature type="region of interest" description="Disordered" evidence="4">
    <location>
        <begin position="1"/>
        <end position="34"/>
    </location>
</feature>
<dbReference type="Proteomes" id="UP000521676">
    <property type="component" value="Unassembled WGS sequence"/>
</dbReference>
<dbReference type="Gene3D" id="3.30.1330.30">
    <property type="match status" value="1"/>
</dbReference>
<evidence type="ECO:0000313" key="7">
    <source>
        <dbReference type="EMBL" id="WJW66658.1"/>
    </source>
</evidence>
<evidence type="ECO:0000256" key="1">
    <source>
        <dbReference type="ARBA" id="ARBA00007228"/>
    </source>
</evidence>
<dbReference type="GO" id="GO:0008173">
    <property type="term" value="F:RNA methyltransferase activity"/>
    <property type="evidence" value="ECO:0007669"/>
    <property type="project" value="InterPro"/>
</dbReference>
<dbReference type="Proteomes" id="UP001431572">
    <property type="component" value="Chromosome 1"/>
</dbReference>
<dbReference type="InterPro" id="IPR053888">
    <property type="entry name" value="MRM3-like_sub_bind"/>
</dbReference>
<evidence type="ECO:0000256" key="4">
    <source>
        <dbReference type="SAM" id="MobiDB-lite"/>
    </source>
</evidence>
<dbReference type="CDD" id="cd18095">
    <property type="entry name" value="SpoU-like_rRNA-MTase"/>
    <property type="match status" value="1"/>
</dbReference>
<evidence type="ECO:0000313" key="8">
    <source>
        <dbReference type="Proteomes" id="UP000521676"/>
    </source>
</evidence>
<dbReference type="PANTHER" id="PTHR43191:SF2">
    <property type="entry name" value="RRNA METHYLTRANSFERASE 3, MITOCHONDRIAL"/>
    <property type="match status" value="1"/>
</dbReference>
<dbReference type="AlphaFoldDB" id="A0A8T7M2P6"/>
<gene>
    <name evidence="6" type="ORF">HXX08_02755</name>
    <name evidence="7" type="ORF">OZ401_002470</name>
</gene>
<accession>A0A8T7M2P6</accession>
<evidence type="ECO:0000313" key="6">
    <source>
        <dbReference type="EMBL" id="NWJ44775.1"/>
    </source>
</evidence>
<dbReference type="InterPro" id="IPR029026">
    <property type="entry name" value="tRNA_m1G_MTases_N"/>
</dbReference>
<keyword evidence="3" id="KW-0808">Transferase</keyword>
<evidence type="ECO:0000256" key="2">
    <source>
        <dbReference type="ARBA" id="ARBA00022603"/>
    </source>
</evidence>
<dbReference type="SUPFAM" id="SSF75217">
    <property type="entry name" value="alpha/beta knot"/>
    <property type="match status" value="1"/>
</dbReference>
<evidence type="ECO:0000259" key="5">
    <source>
        <dbReference type="SMART" id="SM00967"/>
    </source>
</evidence>
<dbReference type="Gene3D" id="3.40.1280.10">
    <property type="match status" value="1"/>
</dbReference>
<dbReference type="InterPro" id="IPR013123">
    <property type="entry name" value="SpoU_subst-bd"/>
</dbReference>
<dbReference type="PANTHER" id="PTHR43191">
    <property type="entry name" value="RRNA METHYLTRANSFERASE 3"/>
    <property type="match status" value="1"/>
</dbReference>
<dbReference type="GO" id="GO:0006396">
    <property type="term" value="P:RNA processing"/>
    <property type="evidence" value="ECO:0007669"/>
    <property type="project" value="InterPro"/>
</dbReference>
<dbReference type="InterPro" id="IPR029064">
    <property type="entry name" value="Ribosomal_eL30-like_sf"/>
</dbReference>
<keyword evidence="9" id="KW-1185">Reference proteome</keyword>
<dbReference type="RefSeq" id="WP_341468551.1">
    <property type="nucleotide sequence ID" value="NZ_CP128399.1"/>
</dbReference>